<dbReference type="InterPro" id="IPR003609">
    <property type="entry name" value="Pan_app"/>
</dbReference>
<dbReference type="Pfam" id="PF14295">
    <property type="entry name" value="PAN_4"/>
    <property type="match status" value="2"/>
</dbReference>
<organism evidence="3 4">
    <name type="scientific">Octopus sinensis</name>
    <name type="common">East Asian common octopus</name>
    <dbReference type="NCBI Taxonomy" id="2607531"/>
    <lineage>
        <taxon>Eukaryota</taxon>
        <taxon>Metazoa</taxon>
        <taxon>Spiralia</taxon>
        <taxon>Lophotrochozoa</taxon>
        <taxon>Mollusca</taxon>
        <taxon>Cephalopoda</taxon>
        <taxon>Coleoidea</taxon>
        <taxon>Octopodiformes</taxon>
        <taxon>Octopoda</taxon>
        <taxon>Incirrata</taxon>
        <taxon>Octopodidae</taxon>
        <taxon>Octopus</taxon>
    </lineage>
</organism>
<reference evidence="4" key="1">
    <citation type="submission" date="2025-08" db="UniProtKB">
        <authorList>
            <consortium name="RefSeq"/>
        </authorList>
    </citation>
    <scope>IDENTIFICATION</scope>
</reference>
<feature type="domain" description="Apple" evidence="2">
    <location>
        <begin position="231"/>
        <end position="308"/>
    </location>
</feature>
<dbReference type="KEGG" id="osn:118766713"/>
<name>A0A7E6FFY1_9MOLL</name>
<evidence type="ECO:0000259" key="2">
    <source>
        <dbReference type="PROSITE" id="PS50948"/>
    </source>
</evidence>
<feature type="transmembrane region" description="Helical" evidence="1">
    <location>
        <begin position="25"/>
        <end position="43"/>
    </location>
</feature>
<dbReference type="SUPFAM" id="SSF57414">
    <property type="entry name" value="Hairpin loop containing domain-like"/>
    <property type="match status" value="2"/>
</dbReference>
<gene>
    <name evidence="4" type="primary">LOC118766713</name>
</gene>
<dbReference type="Proteomes" id="UP000515154">
    <property type="component" value="Linkage group LG17"/>
</dbReference>
<sequence>MLSTISLYFYLYSLRSAYRRKSYEIFHRIILNQCLFILFYISLTLGNGLEYLKYFLKVENCLLKEGKTLMTLDVDDSSCSKRCFEISTCKSFVSRAISPSCILYEDDATEKALIQTTNTYFYQLRRSVPTKYTDGRCPVDFIYNSYLASNNDLGVTSDINYRQCFYKCEAEPTCQSFDYNFNTNVCYMSTYNHTNGVLRCIRNDVYIEINRKLWNDLNQPLTLEKINSVGCDISVFDSYYFVDKKEINGQTAYSTFSFKPNPYHNLVTEAQMDARSVLDCSRLCMVSSTCTAFSYTNTKCQLKKLVDL</sequence>
<keyword evidence="3" id="KW-1185">Reference proteome</keyword>
<dbReference type="PROSITE" id="PS50948">
    <property type="entry name" value="PAN"/>
    <property type="match status" value="2"/>
</dbReference>
<dbReference type="Gene3D" id="3.50.4.10">
    <property type="entry name" value="Hepatocyte Growth Factor"/>
    <property type="match status" value="2"/>
</dbReference>
<dbReference type="Pfam" id="PF00024">
    <property type="entry name" value="PAN_1"/>
    <property type="match status" value="1"/>
</dbReference>
<evidence type="ECO:0000313" key="4">
    <source>
        <dbReference type="RefSeq" id="XP_036366255.1"/>
    </source>
</evidence>
<dbReference type="AlphaFoldDB" id="A0A7E6FFY1"/>
<accession>A0A7E6FFY1</accession>
<keyword evidence="1" id="KW-0812">Transmembrane</keyword>
<evidence type="ECO:0000256" key="1">
    <source>
        <dbReference type="SAM" id="Phobius"/>
    </source>
</evidence>
<dbReference type="SMART" id="SM00473">
    <property type="entry name" value="PAN_AP"/>
    <property type="match status" value="2"/>
</dbReference>
<evidence type="ECO:0000313" key="3">
    <source>
        <dbReference type="Proteomes" id="UP000515154"/>
    </source>
</evidence>
<proteinExistence type="predicted"/>
<feature type="domain" description="Apple" evidence="2">
    <location>
        <begin position="137"/>
        <end position="213"/>
    </location>
</feature>
<dbReference type="RefSeq" id="XP_036366255.1">
    <property type="nucleotide sequence ID" value="XM_036510362.1"/>
</dbReference>
<protein>
    <submittedName>
        <fullName evidence="4">Uncharacterized protein LOC118766713 isoform X1</fullName>
    </submittedName>
</protein>
<keyword evidence="1" id="KW-1133">Transmembrane helix</keyword>
<keyword evidence="1" id="KW-0472">Membrane</keyword>